<organism evidence="1 2">
    <name type="scientific">Colletotrichum truncatum</name>
    <name type="common">Anthracnose fungus</name>
    <name type="synonym">Colletotrichum capsici</name>
    <dbReference type="NCBI Taxonomy" id="5467"/>
    <lineage>
        <taxon>Eukaryota</taxon>
        <taxon>Fungi</taxon>
        <taxon>Dikarya</taxon>
        <taxon>Ascomycota</taxon>
        <taxon>Pezizomycotina</taxon>
        <taxon>Sordariomycetes</taxon>
        <taxon>Hypocreomycetidae</taxon>
        <taxon>Glomerellales</taxon>
        <taxon>Glomerellaceae</taxon>
        <taxon>Colletotrichum</taxon>
        <taxon>Colletotrichum truncatum species complex</taxon>
    </lineage>
</organism>
<proteinExistence type="predicted"/>
<protein>
    <submittedName>
        <fullName evidence="1">Uncharacterized protein</fullName>
    </submittedName>
</protein>
<dbReference type="Proteomes" id="UP000805649">
    <property type="component" value="Unassembled WGS sequence"/>
</dbReference>
<comment type="caution">
    <text evidence="1">The sequence shown here is derived from an EMBL/GenBank/DDBJ whole genome shotgun (WGS) entry which is preliminary data.</text>
</comment>
<evidence type="ECO:0000313" key="2">
    <source>
        <dbReference type="Proteomes" id="UP000805649"/>
    </source>
</evidence>
<dbReference type="EMBL" id="VUJX02000002">
    <property type="protein sequence ID" value="KAL0940998.1"/>
    <property type="molecule type" value="Genomic_DNA"/>
</dbReference>
<sequence>MADNNSSTTGSKEPTPGDISFMVHVFRHMQEKPVLDWDAFAVAAGFKSAGVALTRYGQIKRKFGTNEMATTPVKKRKAAGEGNSASKVNKTGAGRVGTKGKKGKTASMAEENEDYAKISFKTEESVDYGASSIKKEDFGSGDAKGMKGKNAAMPLKIEDDGDEEVGAFCIKLEEQSEI</sequence>
<gene>
    <name evidence="1" type="ORF">CTRU02_203761</name>
</gene>
<reference evidence="1 2" key="1">
    <citation type="journal article" date="2020" name="Phytopathology">
        <title>Genome Sequence Resources of Colletotrichum truncatum, C. plurivorum, C. musicola, and C. sojae: Four Species Pathogenic to Soybean (Glycine max).</title>
        <authorList>
            <person name="Rogerio F."/>
            <person name="Boufleur T.R."/>
            <person name="Ciampi-Guillardi M."/>
            <person name="Sukno S.A."/>
            <person name="Thon M.R."/>
            <person name="Massola Junior N.S."/>
            <person name="Baroncelli R."/>
        </authorList>
    </citation>
    <scope>NUCLEOTIDE SEQUENCE [LARGE SCALE GENOMIC DNA]</scope>
    <source>
        <strain evidence="1 2">CMES1059</strain>
    </source>
</reference>
<keyword evidence="2" id="KW-1185">Reference proteome</keyword>
<name>A0ACC3ZAV4_COLTU</name>
<evidence type="ECO:0000313" key="1">
    <source>
        <dbReference type="EMBL" id="KAL0940998.1"/>
    </source>
</evidence>
<accession>A0ACC3ZAV4</accession>